<dbReference type="InterPro" id="IPR036397">
    <property type="entry name" value="RNaseH_sf"/>
</dbReference>
<dbReference type="InterPro" id="IPR013103">
    <property type="entry name" value="RVT_2"/>
</dbReference>
<dbReference type="AlphaFoldDB" id="A0AAD2FLM7"/>
<dbReference type="CDD" id="cd09272">
    <property type="entry name" value="RNase_HI_RT_Ty1"/>
    <property type="match status" value="1"/>
</dbReference>
<evidence type="ECO:0000313" key="3">
    <source>
        <dbReference type="EMBL" id="CAJ1941903.1"/>
    </source>
</evidence>
<dbReference type="Proteomes" id="UP001295423">
    <property type="component" value="Unassembled WGS sequence"/>
</dbReference>
<keyword evidence="4" id="KW-1185">Reference proteome</keyword>
<dbReference type="Pfam" id="PF07727">
    <property type="entry name" value="RVT_2"/>
    <property type="match status" value="1"/>
</dbReference>
<dbReference type="SUPFAM" id="SSF53098">
    <property type="entry name" value="Ribonuclease H-like"/>
    <property type="match status" value="1"/>
</dbReference>
<gene>
    <name evidence="3" type="ORF">CYCCA115_LOCUS7703</name>
</gene>
<dbReference type="PANTHER" id="PTHR11439:SF463">
    <property type="entry name" value="REVERSE TRANSCRIPTASE TY1_COPIA-TYPE DOMAIN-CONTAINING PROTEIN"/>
    <property type="match status" value="1"/>
</dbReference>
<feature type="compositionally biased region" description="Basic and acidic residues" evidence="1">
    <location>
        <begin position="237"/>
        <end position="246"/>
    </location>
</feature>
<dbReference type="Gene3D" id="3.30.420.10">
    <property type="entry name" value="Ribonuclease H-like superfamily/Ribonuclease H"/>
    <property type="match status" value="1"/>
</dbReference>
<evidence type="ECO:0000256" key="1">
    <source>
        <dbReference type="SAM" id="MobiDB-lite"/>
    </source>
</evidence>
<proteinExistence type="predicted"/>
<sequence length="1040" mass="117526">MKADVKSKRMNEYAHIFGADNGWCRAHPLRTKGQAPEALSTLFNRDSVPPALIVDGAKEFVSGDYKKRVRQAGCDFRTTEPYSPWQNTAEGTIRELKKDTAHVMLRTGTPKRLWDDCLEHRAYIRSHTALNIYNLDGEVPETVMTGQTANIGPWCDFQWYQWVKYYDETAKFPDDKMSLGRYLGPSPGIGSLLTGKILKHNGNYHHTSTFRALTSEEMADDAEKRLRNDFNTNVNDKLGDKAKPEDFSEDNLTPAYDRYEDDSGEGLDLMPDRDEQQHDYDDRYLNAEVLLARGDKIVTGKVTGRKREADGSLRGNGHAVPMLDTRTYTVEFPDGAEATYASNVLAEGMYLQCDENGNQFLLLDSIIDHKTDKTAIQPGNDRFRYHGRLVQKCITKGWQLCVQWKDGTTTWERLSDLKESFPSEVTEYSVATGIDHLPAFKWWVPYILKKRNAIIAKVKSRYHKPTHKFGIRIPKTVQEARELDRINGNDLWEQALGKEMSNVRVAFKMLNEEDKAPVGHAKIKCHIVFDVKMKTLRRKCRLVAGGHMTEAPCPSVTYSSVVSCESVQIALTLAALNALEVKAADIQNAYLTAPLVSEKIWTVCGPEFGKDEGRKAIVVRALYGLRAAGHDYRTFLSEYMQNLGWKPCLADPDVYYMPMTRPDDGFEYYAYALLYVDGILMIHHDAMGALKKIDKAFMLKPDSVGDPDIYLGAKFRTTTLKNGVVAYSLSPSKYVQENVRLVSNYLEEHHGTTLKKGSRARSPLPNNYRPELDMTEELEGEEASYFQSLVGILRWMVKIGRIDIITEVSMLASHLALPRRGHLESIFHMFAYLKAHHNATIVMDPSYPQIDHSVFKTCNWSDMYPGSTEPIPPNAPEPRGKSIDVILYVDSDLAGDNIGRRSRTGYMIYVNNALVIAHSKKQARIETSVFGAEFCALIQGMDRMRGLRYKLRMMGIPMEGPTYAYGDNMSVIHNTQRPDSTLKKKCNLIAYHACREAVAAGEMITGHVPSEKNPADLATKIVPPGQKRDGLLDIVMYDFR</sequence>
<dbReference type="EMBL" id="CAKOGP040001101">
    <property type="protein sequence ID" value="CAJ1941903.1"/>
    <property type="molecule type" value="Genomic_DNA"/>
</dbReference>
<dbReference type="InterPro" id="IPR012337">
    <property type="entry name" value="RNaseH-like_sf"/>
</dbReference>
<dbReference type="PANTHER" id="PTHR11439">
    <property type="entry name" value="GAG-POL-RELATED RETROTRANSPOSON"/>
    <property type="match status" value="1"/>
</dbReference>
<reference evidence="3" key="1">
    <citation type="submission" date="2023-08" db="EMBL/GenBank/DDBJ databases">
        <authorList>
            <person name="Audoor S."/>
            <person name="Bilcke G."/>
        </authorList>
    </citation>
    <scope>NUCLEOTIDE SEQUENCE</scope>
</reference>
<evidence type="ECO:0000259" key="2">
    <source>
        <dbReference type="Pfam" id="PF07727"/>
    </source>
</evidence>
<dbReference type="GO" id="GO:0003676">
    <property type="term" value="F:nucleic acid binding"/>
    <property type="evidence" value="ECO:0007669"/>
    <property type="project" value="InterPro"/>
</dbReference>
<feature type="region of interest" description="Disordered" evidence="1">
    <location>
        <begin position="235"/>
        <end position="274"/>
    </location>
</feature>
<name>A0AAD2FLM7_9STRA</name>
<comment type="caution">
    <text evidence="3">The sequence shown here is derived from an EMBL/GenBank/DDBJ whole genome shotgun (WGS) entry which is preliminary data.</text>
</comment>
<evidence type="ECO:0000313" key="4">
    <source>
        <dbReference type="Proteomes" id="UP001295423"/>
    </source>
</evidence>
<protein>
    <recommendedName>
        <fullName evidence="2">Reverse transcriptase Ty1/copia-type domain-containing protein</fullName>
    </recommendedName>
</protein>
<organism evidence="3 4">
    <name type="scientific">Cylindrotheca closterium</name>
    <dbReference type="NCBI Taxonomy" id="2856"/>
    <lineage>
        <taxon>Eukaryota</taxon>
        <taxon>Sar</taxon>
        <taxon>Stramenopiles</taxon>
        <taxon>Ochrophyta</taxon>
        <taxon>Bacillariophyta</taxon>
        <taxon>Bacillariophyceae</taxon>
        <taxon>Bacillariophycidae</taxon>
        <taxon>Bacillariales</taxon>
        <taxon>Bacillariaceae</taxon>
        <taxon>Cylindrotheca</taxon>
    </lineage>
</organism>
<feature type="domain" description="Reverse transcriptase Ty1/copia-type" evidence="2">
    <location>
        <begin position="516"/>
        <end position="718"/>
    </location>
</feature>
<accession>A0AAD2FLM7</accession>